<dbReference type="InterPro" id="IPR050373">
    <property type="entry name" value="Fibrinogen_C-term_domain"/>
</dbReference>
<keyword evidence="1" id="KW-0732">Signal</keyword>
<dbReference type="Pfam" id="PF00147">
    <property type="entry name" value="Fibrinogen_C"/>
    <property type="match status" value="1"/>
</dbReference>
<proteinExistence type="evidence at transcript level"/>
<feature type="chain" id="PRO_5004733904" evidence="1">
    <location>
        <begin position="26"/>
        <end position="151"/>
    </location>
</feature>
<evidence type="ECO:0000256" key="1">
    <source>
        <dbReference type="SAM" id="SignalP"/>
    </source>
</evidence>
<dbReference type="PANTHER" id="PTHR19143">
    <property type="entry name" value="FIBRINOGEN/TENASCIN/ANGIOPOEITIN"/>
    <property type="match status" value="1"/>
</dbReference>
<feature type="domain" description="Fibrinogen C-terminal" evidence="2">
    <location>
        <begin position="58"/>
        <end position="151"/>
    </location>
</feature>
<dbReference type="PROSITE" id="PS51406">
    <property type="entry name" value="FIBRINOGEN_C_2"/>
    <property type="match status" value="1"/>
</dbReference>
<dbReference type="GO" id="GO:0005615">
    <property type="term" value="C:extracellular space"/>
    <property type="evidence" value="ECO:0007669"/>
    <property type="project" value="TreeGrafter"/>
</dbReference>
<evidence type="ECO:0000313" key="3">
    <source>
        <dbReference type="EMBL" id="JAB68564.1"/>
    </source>
</evidence>
<dbReference type="InterPro" id="IPR036056">
    <property type="entry name" value="Fibrinogen-like_C"/>
</dbReference>
<name>V5GWP4_IXORI</name>
<dbReference type="SUPFAM" id="SSF56496">
    <property type="entry name" value="Fibrinogen C-terminal domain-like"/>
    <property type="match status" value="1"/>
</dbReference>
<accession>V5GWP4</accession>
<evidence type="ECO:0000259" key="2">
    <source>
        <dbReference type="PROSITE" id="PS51406"/>
    </source>
</evidence>
<reference evidence="3" key="1">
    <citation type="journal article" date="2015" name="Sci. Rep.">
        <title>Tissue- and time-dependent transcription in Ixodes ricinus salivary glands and midguts when blood feeding on the vertebrate host.</title>
        <authorList>
            <person name="Kotsyfakis M."/>
            <person name="Schwarz A."/>
            <person name="Erhart J."/>
            <person name="Ribeiro J.M."/>
        </authorList>
    </citation>
    <scope>NUCLEOTIDE SEQUENCE</scope>
    <source>
        <tissue evidence="3">Salivary gland and midgut</tissue>
    </source>
</reference>
<dbReference type="InterPro" id="IPR002181">
    <property type="entry name" value="Fibrinogen_a/b/g_C_dom"/>
</dbReference>
<organism evidence="3">
    <name type="scientific">Ixodes ricinus</name>
    <name type="common">Common tick</name>
    <name type="synonym">Acarus ricinus</name>
    <dbReference type="NCBI Taxonomy" id="34613"/>
    <lineage>
        <taxon>Eukaryota</taxon>
        <taxon>Metazoa</taxon>
        <taxon>Ecdysozoa</taxon>
        <taxon>Arthropoda</taxon>
        <taxon>Chelicerata</taxon>
        <taxon>Arachnida</taxon>
        <taxon>Acari</taxon>
        <taxon>Parasitiformes</taxon>
        <taxon>Ixodida</taxon>
        <taxon>Ixodoidea</taxon>
        <taxon>Ixodidae</taxon>
        <taxon>Ixodinae</taxon>
        <taxon>Ixodes</taxon>
    </lineage>
</organism>
<dbReference type="InterPro" id="IPR014716">
    <property type="entry name" value="Fibrinogen_a/b/g_C_1"/>
</dbReference>
<sequence>MRTSTLTTRNLDMLVAALFVSVVAGSVFSESDFHHLPEIAERSPLTKDYTIFDPCATDKPGNRTVSCAQKRWQGEDYTGEYNLIIHQTVYLTCDMKTDDGGWTLIQRRGQHEKDDHEFEKSEEKYEKEFGDPKVSYWIGNENIYRLTSFPS</sequence>
<dbReference type="PANTHER" id="PTHR19143:SF458">
    <property type="entry name" value="FIBRINOGEN C-TERMINAL DOMAIN-CONTAINING PROTEIN-RELATED"/>
    <property type="match status" value="1"/>
</dbReference>
<feature type="non-terminal residue" evidence="3">
    <location>
        <position position="151"/>
    </location>
</feature>
<dbReference type="AlphaFoldDB" id="V5GWP4"/>
<protein>
    <submittedName>
        <fullName evidence="3">Putative ixoderin b5</fullName>
    </submittedName>
</protein>
<feature type="signal peptide" evidence="1">
    <location>
        <begin position="1"/>
        <end position="25"/>
    </location>
</feature>
<dbReference type="Gene3D" id="3.90.215.10">
    <property type="entry name" value="Gamma Fibrinogen, chain A, domain 1"/>
    <property type="match status" value="1"/>
</dbReference>
<dbReference type="EMBL" id="GANP01015904">
    <property type="protein sequence ID" value="JAB68564.1"/>
    <property type="molecule type" value="mRNA"/>
</dbReference>